<accession>A0A414A4D9</accession>
<dbReference type="InterPro" id="IPR025139">
    <property type="entry name" value="DUF4062"/>
</dbReference>
<sequence length="355" mass="41634">MKIVKADALCCDYKNTIVLSYNKGWNDFGYKTEYIIKYFDENGECVWDSSLKIYCKQLDFASSECHEVDSFLSSEIEQLNDDFCSIGCNYDYYLKLKQYLPNEYGVILKRLNDLAFNINKWSIFKEYVGVQKSLLRTEMAEEGRDKAAEMLEEDKMNLFEKMSYISLNKKDSDIEKVKYSIDNKNVKKKYQIFISSTYTDLVEPRQKVRDAILRMMHFPVGMEMFNAGDEGQWEIIQGTIESSDYYVLIIGNRYGTEIENGSDAGISYTEKEFLYAMKMNKPILAFIIDDNVPVEKNFIESDEKKKKLEKFKEKVQKDRMIEKWKNPDELAGMVVTSLHNQMERKPGIGWVRSDY</sequence>
<proteinExistence type="predicted"/>
<dbReference type="EMBL" id="QSHU01000004">
    <property type="protein sequence ID" value="RHC40449.1"/>
    <property type="molecule type" value="Genomic_DNA"/>
</dbReference>
<gene>
    <name evidence="2" type="ORF">DW848_04770</name>
</gene>
<dbReference type="Proteomes" id="UP000286104">
    <property type="component" value="Unassembled WGS sequence"/>
</dbReference>
<reference evidence="2 3" key="1">
    <citation type="submission" date="2018-08" db="EMBL/GenBank/DDBJ databases">
        <title>A genome reference for cultivated species of the human gut microbiota.</title>
        <authorList>
            <person name="Zou Y."/>
            <person name="Xue W."/>
            <person name="Luo G."/>
        </authorList>
    </citation>
    <scope>NUCLEOTIDE SEQUENCE [LARGE SCALE GENOMIC DNA]</scope>
    <source>
        <strain evidence="2 3">AM36-3AA</strain>
    </source>
</reference>
<name>A0A414A4D9_9FIRM</name>
<evidence type="ECO:0000313" key="2">
    <source>
        <dbReference type="EMBL" id="RHC40449.1"/>
    </source>
</evidence>
<evidence type="ECO:0000313" key="3">
    <source>
        <dbReference type="Proteomes" id="UP000286104"/>
    </source>
</evidence>
<dbReference type="RefSeq" id="WP_118389685.1">
    <property type="nucleotide sequence ID" value="NZ_JAQDCR010000003.1"/>
</dbReference>
<evidence type="ECO:0000259" key="1">
    <source>
        <dbReference type="Pfam" id="PF13271"/>
    </source>
</evidence>
<organism evidence="2 3">
    <name type="scientific">Agathobacter rectalis</name>
    <dbReference type="NCBI Taxonomy" id="39491"/>
    <lineage>
        <taxon>Bacteria</taxon>
        <taxon>Bacillati</taxon>
        <taxon>Bacillota</taxon>
        <taxon>Clostridia</taxon>
        <taxon>Lachnospirales</taxon>
        <taxon>Lachnospiraceae</taxon>
        <taxon>Agathobacter</taxon>
    </lineage>
</organism>
<dbReference type="Pfam" id="PF13271">
    <property type="entry name" value="DUF4062"/>
    <property type="match status" value="1"/>
</dbReference>
<protein>
    <submittedName>
        <fullName evidence="2">DUF4062 domain-containing protein</fullName>
    </submittedName>
</protein>
<comment type="caution">
    <text evidence="2">The sequence shown here is derived from an EMBL/GenBank/DDBJ whole genome shotgun (WGS) entry which is preliminary data.</text>
</comment>
<dbReference type="AlphaFoldDB" id="A0A414A4D9"/>
<feature type="domain" description="DUF4062" evidence="1">
    <location>
        <begin position="191"/>
        <end position="276"/>
    </location>
</feature>